<name>A0ABV9E5Y4_9ACTN</name>
<dbReference type="CDD" id="cd06173">
    <property type="entry name" value="MFS_MefA_like"/>
    <property type="match status" value="1"/>
</dbReference>
<protein>
    <submittedName>
        <fullName evidence="8">MFS transporter</fullName>
    </submittedName>
</protein>
<evidence type="ECO:0000256" key="7">
    <source>
        <dbReference type="SAM" id="Phobius"/>
    </source>
</evidence>
<organism evidence="8 9">
    <name type="scientific">Nocardiopsis mangrovi</name>
    <dbReference type="NCBI Taxonomy" id="1179818"/>
    <lineage>
        <taxon>Bacteria</taxon>
        <taxon>Bacillati</taxon>
        <taxon>Actinomycetota</taxon>
        <taxon>Actinomycetes</taxon>
        <taxon>Streptosporangiales</taxon>
        <taxon>Nocardiopsidaceae</taxon>
        <taxon>Nocardiopsis</taxon>
    </lineage>
</organism>
<dbReference type="InterPro" id="IPR036259">
    <property type="entry name" value="MFS_trans_sf"/>
</dbReference>
<feature type="transmembrane region" description="Helical" evidence="7">
    <location>
        <begin position="304"/>
        <end position="330"/>
    </location>
</feature>
<evidence type="ECO:0000256" key="5">
    <source>
        <dbReference type="ARBA" id="ARBA00023136"/>
    </source>
</evidence>
<proteinExistence type="predicted"/>
<feature type="transmembrane region" description="Helical" evidence="7">
    <location>
        <begin position="69"/>
        <end position="86"/>
    </location>
</feature>
<comment type="subcellular location">
    <subcellularLocation>
        <location evidence="1">Cell membrane</location>
        <topology evidence="1">Multi-pass membrane protein</topology>
    </subcellularLocation>
</comment>
<dbReference type="InterPro" id="IPR011701">
    <property type="entry name" value="MFS"/>
</dbReference>
<evidence type="ECO:0000256" key="2">
    <source>
        <dbReference type="ARBA" id="ARBA00022475"/>
    </source>
</evidence>
<feature type="transmembrane region" description="Helical" evidence="7">
    <location>
        <begin position="36"/>
        <end position="57"/>
    </location>
</feature>
<dbReference type="InterPro" id="IPR022324">
    <property type="entry name" value="Bacilysin_exporter_BacE_put"/>
</dbReference>
<feature type="transmembrane region" description="Helical" evidence="7">
    <location>
        <begin position="337"/>
        <end position="361"/>
    </location>
</feature>
<evidence type="ECO:0000256" key="3">
    <source>
        <dbReference type="ARBA" id="ARBA00022692"/>
    </source>
</evidence>
<comment type="caution">
    <text evidence="8">The sequence shown here is derived from an EMBL/GenBank/DDBJ whole genome shotgun (WGS) entry which is preliminary data.</text>
</comment>
<keyword evidence="4 7" id="KW-1133">Transmembrane helix</keyword>
<evidence type="ECO:0000256" key="1">
    <source>
        <dbReference type="ARBA" id="ARBA00004651"/>
    </source>
</evidence>
<feature type="transmembrane region" description="Helical" evidence="7">
    <location>
        <begin position="160"/>
        <end position="178"/>
    </location>
</feature>
<evidence type="ECO:0000313" key="8">
    <source>
        <dbReference type="EMBL" id="MFC4565018.1"/>
    </source>
</evidence>
<evidence type="ECO:0000313" key="9">
    <source>
        <dbReference type="Proteomes" id="UP001595923"/>
    </source>
</evidence>
<feature type="transmembrane region" description="Helical" evidence="7">
    <location>
        <begin position="249"/>
        <end position="269"/>
    </location>
</feature>
<evidence type="ECO:0000256" key="4">
    <source>
        <dbReference type="ARBA" id="ARBA00022989"/>
    </source>
</evidence>
<feature type="transmembrane region" description="Helical" evidence="7">
    <location>
        <begin position="7"/>
        <end position="30"/>
    </location>
</feature>
<feature type="region of interest" description="Disordered" evidence="6">
    <location>
        <begin position="399"/>
        <end position="444"/>
    </location>
</feature>
<feature type="compositionally biased region" description="Low complexity" evidence="6">
    <location>
        <begin position="423"/>
        <end position="435"/>
    </location>
</feature>
<keyword evidence="3 7" id="KW-0812">Transmembrane</keyword>
<gene>
    <name evidence="8" type="ORF">ACFO4E_24440</name>
</gene>
<dbReference type="PANTHER" id="PTHR23513:SF11">
    <property type="entry name" value="STAPHYLOFERRIN A TRANSPORTER"/>
    <property type="match status" value="1"/>
</dbReference>
<feature type="transmembrane region" description="Helical" evidence="7">
    <location>
        <begin position="219"/>
        <end position="237"/>
    </location>
</feature>
<keyword evidence="9" id="KW-1185">Reference proteome</keyword>
<evidence type="ECO:0000256" key="6">
    <source>
        <dbReference type="SAM" id="MobiDB-lite"/>
    </source>
</evidence>
<keyword evidence="5 7" id="KW-0472">Membrane</keyword>
<feature type="compositionally biased region" description="Pro residues" evidence="6">
    <location>
        <begin position="412"/>
        <end position="422"/>
    </location>
</feature>
<feature type="transmembrane region" description="Helical" evidence="7">
    <location>
        <begin position="367"/>
        <end position="386"/>
    </location>
</feature>
<dbReference type="Gene3D" id="1.20.1250.20">
    <property type="entry name" value="MFS general substrate transporter like domains"/>
    <property type="match status" value="1"/>
</dbReference>
<dbReference type="Proteomes" id="UP001595923">
    <property type="component" value="Unassembled WGS sequence"/>
</dbReference>
<sequence>MREFQSLWLAHALSMTGNYLLSVAVTVLVFQQTESALVAGVTMALTFLPQIIAGPLLSGLADILPRRRVLIASDLVRAVLVAGIGIPGLPLWAIWTLLFCSILPMVPFSAARAALMTEIVQGERFIAASAIINITSQAGTLIGLVAGGWVVAAIGPNSAVMYNGLTFVVSAVIIILGVRSRPAPTGARGGRGERGERPSLWEVTRGGTRLVFGDSRLRTLGLLAWLAGFYMVPYGLANPLAAEVGGGPMAAGLIMAGPSMGAVVGGFVLTRLVSPDTRIRLLGPLAVAASVPLLAWALQPPLWAMVALLAFSGMTASYQIVANAAFVLCVPAEGRGLAFGLVAAGLQAAQGIGIALASLLAETAGTHVVVTTAGILGIAGALALAFPWSRLSTGTIALMHPPPAESASADPAPEPAPAPTPSTTPEDPTSAAPAPRRSEPDTDA</sequence>
<dbReference type="PRINTS" id="PR01988">
    <property type="entry name" value="EXPORTERBACE"/>
</dbReference>
<dbReference type="Pfam" id="PF07690">
    <property type="entry name" value="MFS_1"/>
    <property type="match status" value="1"/>
</dbReference>
<dbReference type="PANTHER" id="PTHR23513">
    <property type="entry name" value="INTEGRAL MEMBRANE EFFLUX PROTEIN-RELATED"/>
    <property type="match status" value="1"/>
</dbReference>
<feature type="transmembrane region" description="Helical" evidence="7">
    <location>
        <begin position="125"/>
        <end position="154"/>
    </location>
</feature>
<dbReference type="EMBL" id="JBHSFQ010000031">
    <property type="protein sequence ID" value="MFC4565018.1"/>
    <property type="molecule type" value="Genomic_DNA"/>
</dbReference>
<keyword evidence="2" id="KW-1003">Cell membrane</keyword>
<feature type="transmembrane region" description="Helical" evidence="7">
    <location>
        <begin position="281"/>
        <end position="298"/>
    </location>
</feature>
<feature type="transmembrane region" description="Helical" evidence="7">
    <location>
        <begin position="92"/>
        <end position="113"/>
    </location>
</feature>
<reference evidence="9" key="1">
    <citation type="journal article" date="2019" name="Int. J. Syst. Evol. Microbiol.">
        <title>The Global Catalogue of Microorganisms (GCM) 10K type strain sequencing project: providing services to taxonomists for standard genome sequencing and annotation.</title>
        <authorList>
            <consortium name="The Broad Institute Genomics Platform"/>
            <consortium name="The Broad Institute Genome Sequencing Center for Infectious Disease"/>
            <person name="Wu L."/>
            <person name="Ma J."/>
        </authorList>
    </citation>
    <scope>NUCLEOTIDE SEQUENCE [LARGE SCALE GENOMIC DNA]</scope>
    <source>
        <strain evidence="9">XZYJ18</strain>
    </source>
</reference>
<accession>A0ABV9E5Y4</accession>
<dbReference type="SUPFAM" id="SSF103473">
    <property type="entry name" value="MFS general substrate transporter"/>
    <property type="match status" value="1"/>
</dbReference>
<dbReference type="RefSeq" id="WP_378578683.1">
    <property type="nucleotide sequence ID" value="NZ_JBHSFQ010000031.1"/>
</dbReference>